<evidence type="ECO:0000313" key="4">
    <source>
        <dbReference type="EMBL" id="SVC21544.1"/>
    </source>
</evidence>
<name>A0A382K9F9_9ZZZZ</name>
<dbReference type="AlphaFoldDB" id="A0A382K9F9"/>
<dbReference type="GO" id="GO:0005506">
    <property type="term" value="F:iron ion binding"/>
    <property type="evidence" value="ECO:0007669"/>
    <property type="project" value="InterPro"/>
</dbReference>
<dbReference type="Gene3D" id="3.30.365.10">
    <property type="entry name" value="Aldehyde oxidase/xanthine dehydrogenase, molybdopterin binding domain"/>
    <property type="match status" value="2"/>
</dbReference>
<reference evidence="4" key="1">
    <citation type="submission" date="2018-05" db="EMBL/GenBank/DDBJ databases">
        <authorList>
            <person name="Lanie J.A."/>
            <person name="Ng W.-L."/>
            <person name="Kazmierczak K.M."/>
            <person name="Andrzejewski T.M."/>
            <person name="Davidsen T.M."/>
            <person name="Wayne K.J."/>
            <person name="Tettelin H."/>
            <person name="Glass J.I."/>
            <person name="Rusch D."/>
            <person name="Podicherti R."/>
            <person name="Tsui H.-C.T."/>
            <person name="Winkler M.E."/>
        </authorList>
    </citation>
    <scope>NUCLEOTIDE SEQUENCE</scope>
</reference>
<dbReference type="InterPro" id="IPR016208">
    <property type="entry name" value="Ald_Oxase/xanthine_DH-like"/>
</dbReference>
<evidence type="ECO:0000256" key="2">
    <source>
        <dbReference type="ARBA" id="ARBA00023002"/>
    </source>
</evidence>
<feature type="non-terminal residue" evidence="4">
    <location>
        <position position="158"/>
    </location>
</feature>
<protein>
    <recommendedName>
        <fullName evidence="3">Aldehyde oxidase/xanthine dehydrogenase a/b hammerhead domain-containing protein</fullName>
    </recommendedName>
</protein>
<keyword evidence="2" id="KW-0560">Oxidoreductase</keyword>
<dbReference type="InterPro" id="IPR036856">
    <property type="entry name" value="Ald_Oxase/Xan_DH_a/b_sf"/>
</dbReference>
<organism evidence="4">
    <name type="scientific">marine metagenome</name>
    <dbReference type="NCBI Taxonomy" id="408172"/>
    <lineage>
        <taxon>unclassified sequences</taxon>
        <taxon>metagenomes</taxon>
        <taxon>ecological metagenomes</taxon>
    </lineage>
</organism>
<accession>A0A382K9F9</accession>
<dbReference type="PANTHER" id="PTHR11908:SF132">
    <property type="entry name" value="ALDEHYDE OXIDASE 1-RELATED"/>
    <property type="match status" value="1"/>
</dbReference>
<dbReference type="Pfam" id="PF01315">
    <property type="entry name" value="Ald_Xan_dh_C"/>
    <property type="match status" value="1"/>
</dbReference>
<dbReference type="SUPFAM" id="SSF54665">
    <property type="entry name" value="CO dehydrogenase molybdoprotein N-domain-like"/>
    <property type="match status" value="1"/>
</dbReference>
<feature type="domain" description="Aldehyde oxidase/xanthine dehydrogenase a/b hammerhead" evidence="3">
    <location>
        <begin position="25"/>
        <end position="136"/>
    </location>
</feature>
<evidence type="ECO:0000256" key="1">
    <source>
        <dbReference type="ARBA" id="ARBA00022505"/>
    </source>
</evidence>
<dbReference type="EMBL" id="UINC01079492">
    <property type="protein sequence ID" value="SVC21544.1"/>
    <property type="molecule type" value="Genomic_DNA"/>
</dbReference>
<keyword evidence="1" id="KW-0500">Molybdenum</keyword>
<dbReference type="SMART" id="SM01008">
    <property type="entry name" value="Ald_Xan_dh_C"/>
    <property type="match status" value="1"/>
</dbReference>
<evidence type="ECO:0000259" key="3">
    <source>
        <dbReference type="SMART" id="SM01008"/>
    </source>
</evidence>
<dbReference type="Gene3D" id="3.90.1170.50">
    <property type="entry name" value="Aldehyde oxidase/xanthine dehydrogenase, a/b hammerhead"/>
    <property type="match status" value="1"/>
</dbReference>
<dbReference type="PANTHER" id="PTHR11908">
    <property type="entry name" value="XANTHINE DEHYDROGENASE"/>
    <property type="match status" value="1"/>
</dbReference>
<proteinExistence type="predicted"/>
<dbReference type="GO" id="GO:0016491">
    <property type="term" value="F:oxidoreductase activity"/>
    <property type="evidence" value="ECO:0007669"/>
    <property type="project" value="UniProtKB-KW"/>
</dbReference>
<dbReference type="InterPro" id="IPR000674">
    <property type="entry name" value="Ald_Oxase/Xan_DH_a/b"/>
</dbReference>
<sequence length="158" mass="16971">MLETENQENHIGQDLERFEDAALLTGQGRFLDDLPTAPGTAHAAILRSPHAHAEIISIDFTRAQALAGVYAVITGAEAKLWSEPFLVGIKQSMAQWCIATDRVRYVGEPVAIVAAESRYVAEDALALIDVKYHVLPGVVELMAAMAPDAPVLHSDVGA</sequence>
<gene>
    <name evidence="4" type="ORF">METZ01_LOCUS274398</name>
</gene>